<feature type="non-terminal residue" evidence="2">
    <location>
        <position position="156"/>
    </location>
</feature>
<evidence type="ECO:0000313" key="2">
    <source>
        <dbReference type="EMBL" id="GFC95570.1"/>
    </source>
</evidence>
<feature type="region of interest" description="Disordered" evidence="1">
    <location>
        <begin position="36"/>
        <end position="57"/>
    </location>
</feature>
<dbReference type="EMBL" id="BKCJ011155195">
    <property type="protein sequence ID" value="GFC95570.1"/>
    <property type="molecule type" value="Genomic_DNA"/>
</dbReference>
<evidence type="ECO:0000256" key="1">
    <source>
        <dbReference type="SAM" id="MobiDB-lite"/>
    </source>
</evidence>
<protein>
    <submittedName>
        <fullName evidence="2">Uncharacterized protein</fullName>
    </submittedName>
</protein>
<organism evidence="2">
    <name type="scientific">Tanacetum cinerariifolium</name>
    <name type="common">Dalmatian daisy</name>
    <name type="synonym">Chrysanthemum cinerariifolium</name>
    <dbReference type="NCBI Taxonomy" id="118510"/>
    <lineage>
        <taxon>Eukaryota</taxon>
        <taxon>Viridiplantae</taxon>
        <taxon>Streptophyta</taxon>
        <taxon>Embryophyta</taxon>
        <taxon>Tracheophyta</taxon>
        <taxon>Spermatophyta</taxon>
        <taxon>Magnoliopsida</taxon>
        <taxon>eudicotyledons</taxon>
        <taxon>Gunneridae</taxon>
        <taxon>Pentapetalae</taxon>
        <taxon>asterids</taxon>
        <taxon>campanulids</taxon>
        <taxon>Asterales</taxon>
        <taxon>Asteraceae</taxon>
        <taxon>Asteroideae</taxon>
        <taxon>Anthemideae</taxon>
        <taxon>Anthemidinae</taxon>
        <taxon>Tanacetum</taxon>
    </lineage>
</organism>
<feature type="non-terminal residue" evidence="2">
    <location>
        <position position="1"/>
    </location>
</feature>
<dbReference type="AlphaFoldDB" id="A0A699SE34"/>
<proteinExistence type="predicted"/>
<gene>
    <name evidence="2" type="ORF">Tci_867540</name>
</gene>
<comment type="caution">
    <text evidence="2">The sequence shown here is derived from an EMBL/GenBank/DDBJ whole genome shotgun (WGS) entry which is preliminary data.</text>
</comment>
<reference evidence="2" key="1">
    <citation type="journal article" date="2019" name="Sci. Rep.">
        <title>Draft genome of Tanacetum cinerariifolium, the natural source of mosquito coil.</title>
        <authorList>
            <person name="Yamashiro T."/>
            <person name="Shiraishi A."/>
            <person name="Satake H."/>
            <person name="Nakayama K."/>
        </authorList>
    </citation>
    <scope>NUCLEOTIDE SEQUENCE</scope>
</reference>
<accession>A0A699SE34</accession>
<name>A0A699SE34_TANCI</name>
<sequence length="156" mass="16537">AEQGDFASGGHGVGIDVVAETIVEYLALAQLKRQKKQKTKVADAGEPSHTAKKLRDDYKTLGGPTIGGKSQSLIQHFLAGAVQNAEVKGGIMPTFPFVSSSVSTTPEREDVDHTELLAGANLRAIRAPQRLVISSDSSDHSGVNIMEVEVDSVVRT</sequence>